<protein>
    <submittedName>
        <fullName evidence="1">Uncharacterized protein</fullName>
    </submittedName>
</protein>
<comment type="caution">
    <text evidence="1">The sequence shown here is derived from an EMBL/GenBank/DDBJ whole genome shotgun (WGS) entry which is preliminary data.</text>
</comment>
<evidence type="ECO:0000313" key="1">
    <source>
        <dbReference type="EMBL" id="KAJ0039930.1"/>
    </source>
</evidence>
<name>A0ACC0YPE4_9ROSI</name>
<dbReference type="Proteomes" id="UP001163603">
    <property type="component" value="Chromosome 5"/>
</dbReference>
<gene>
    <name evidence="1" type="ORF">Pint_28730</name>
</gene>
<accession>A0ACC0YPE4</accession>
<proteinExistence type="predicted"/>
<reference evidence="2" key="1">
    <citation type="journal article" date="2023" name="G3 (Bethesda)">
        <title>Genome assembly and association tests identify interacting loci associated with vigor, precocity, and sex in interspecific pistachio rootstocks.</title>
        <authorList>
            <person name="Palmer W."/>
            <person name="Jacygrad E."/>
            <person name="Sagayaradj S."/>
            <person name="Cavanaugh K."/>
            <person name="Han R."/>
            <person name="Bertier L."/>
            <person name="Beede B."/>
            <person name="Kafkas S."/>
            <person name="Golino D."/>
            <person name="Preece J."/>
            <person name="Michelmore R."/>
        </authorList>
    </citation>
    <scope>NUCLEOTIDE SEQUENCE [LARGE SCALE GENOMIC DNA]</scope>
</reference>
<evidence type="ECO:0000313" key="2">
    <source>
        <dbReference type="Proteomes" id="UP001163603"/>
    </source>
</evidence>
<dbReference type="EMBL" id="CM047740">
    <property type="protein sequence ID" value="KAJ0039930.1"/>
    <property type="molecule type" value="Genomic_DNA"/>
</dbReference>
<keyword evidence="2" id="KW-1185">Reference proteome</keyword>
<organism evidence="1 2">
    <name type="scientific">Pistacia integerrima</name>
    <dbReference type="NCBI Taxonomy" id="434235"/>
    <lineage>
        <taxon>Eukaryota</taxon>
        <taxon>Viridiplantae</taxon>
        <taxon>Streptophyta</taxon>
        <taxon>Embryophyta</taxon>
        <taxon>Tracheophyta</taxon>
        <taxon>Spermatophyta</taxon>
        <taxon>Magnoliopsida</taxon>
        <taxon>eudicotyledons</taxon>
        <taxon>Gunneridae</taxon>
        <taxon>Pentapetalae</taxon>
        <taxon>rosids</taxon>
        <taxon>malvids</taxon>
        <taxon>Sapindales</taxon>
        <taxon>Anacardiaceae</taxon>
        <taxon>Pistacia</taxon>
    </lineage>
</organism>
<sequence length="676" mass="75843">MANLTVNVFLSTHCQFSIIGQEFSRTGWGFAFPRDSPLAVDLSTSILHLAENVDVQRIHDKWFSKSACSSQGTKEFNFVWDYFKSCYSAPYVNIGVLFSFNSTIGKVVKVSVDAAVEDVNSDPSILRGTKLKLTMQDTNYSGFLAMLEGGKLAEKRCKLSYKAPLSPTANPDEITNALATVALMESRVIVLHLYDDDSLQVLGVARDLGMIKSEYVWIATDWLSSVLDTNSLLPLGVYDNIQGVLTLRKYTPDNEQKREFVTRWKKNLTLNGLIGLNAYGLYAYDTVWLLANAIDAFFNQGGNISFSRDAKLSNIQGKDLHFDAVSTFNGGNLLLHNILQVNITGVIGLMRFTSDRNLINPAYEVINVIGTGSRRIGYWSNYSGLSVVPPEELYNKPNKPSGWVFANNGEHLRIGVPIQTRYPEIVSHEKGTNEFSGFCIDVFYAALKLLPYALGHNLVPFDSKKNYKADDLLQLVPAGEYHAAVGDFSITTDRMRLIDFTQPYMDSGLVLVAPIRKLNSSAWVFLRPFTPTMWCVTGIFFLIVGVVVWILEHRQNDDFRGPPVIQINTILWFTFSTLFFSHREKTVSYIGRFVLIIWLFVVLILTSSYTASLTSILTVEQLSSPVKDIQSLIISSEPIGYNRVSFVESYLTDQFKIDKSRLVPLNSPEEFEKALT</sequence>